<protein>
    <submittedName>
        <fullName evidence="1">Uncharacterized protein</fullName>
    </submittedName>
</protein>
<dbReference type="EMBL" id="JACHIL010000002">
    <property type="protein sequence ID" value="MBB5091099.1"/>
    <property type="molecule type" value="Genomic_DNA"/>
</dbReference>
<proteinExistence type="predicted"/>
<gene>
    <name evidence="1" type="ORF">HNQ68_001623</name>
</gene>
<name>A0A7W8AIP3_9HYPH</name>
<organism evidence="1 2">
    <name type="scientific">Pseudochrobactrum saccharolyticum</name>
    <dbReference type="NCBI Taxonomy" id="354352"/>
    <lineage>
        <taxon>Bacteria</taxon>
        <taxon>Pseudomonadati</taxon>
        <taxon>Pseudomonadota</taxon>
        <taxon>Alphaproteobacteria</taxon>
        <taxon>Hyphomicrobiales</taxon>
        <taxon>Brucellaceae</taxon>
        <taxon>Pseudochrobactrum</taxon>
    </lineage>
</organism>
<dbReference type="Proteomes" id="UP000531231">
    <property type="component" value="Unassembled WGS sequence"/>
</dbReference>
<dbReference type="AlphaFoldDB" id="A0A7W8AIP3"/>
<keyword evidence="2" id="KW-1185">Reference proteome</keyword>
<evidence type="ECO:0000313" key="2">
    <source>
        <dbReference type="Proteomes" id="UP000531231"/>
    </source>
</evidence>
<reference evidence="1 2" key="1">
    <citation type="submission" date="2020-08" db="EMBL/GenBank/DDBJ databases">
        <title>Genomic Encyclopedia of Type Strains, Phase IV (KMG-IV): sequencing the most valuable type-strain genomes for metagenomic binning, comparative biology and taxonomic classification.</title>
        <authorList>
            <person name="Goeker M."/>
        </authorList>
    </citation>
    <scope>NUCLEOTIDE SEQUENCE [LARGE SCALE GENOMIC DNA]</scope>
    <source>
        <strain evidence="1 2">DSM 25620</strain>
    </source>
</reference>
<comment type="caution">
    <text evidence="1">The sequence shown here is derived from an EMBL/GenBank/DDBJ whole genome shotgun (WGS) entry which is preliminary data.</text>
</comment>
<evidence type="ECO:0000313" key="1">
    <source>
        <dbReference type="EMBL" id="MBB5091099.1"/>
    </source>
</evidence>
<accession>A0A7W8AIP3</accession>
<sequence>MGTTEIAVDEMFKDKVNAALVGALKTKQMRAFLSVI</sequence>